<proteinExistence type="predicted"/>
<dbReference type="RefSeq" id="WP_009493577.1">
    <property type="nucleotide sequence ID" value="NZ_AMZQ01000002.1"/>
</dbReference>
<evidence type="ECO:0000313" key="2">
    <source>
        <dbReference type="EMBL" id="EKU11927.1"/>
    </source>
</evidence>
<dbReference type="AlphaFoldDB" id="M5IHB9"/>
<dbReference type="InterPro" id="IPR002818">
    <property type="entry name" value="DJ-1/PfpI"/>
</dbReference>
<dbReference type="GO" id="GO:0005737">
    <property type="term" value="C:cytoplasm"/>
    <property type="evidence" value="ECO:0007669"/>
    <property type="project" value="TreeGrafter"/>
</dbReference>
<sequence>MKKVAVIFADGFEEIEGVSIVDVLRRGGVEAHVVGLDKLPITGTHGVKFVCDMTLYDLEEDEYDMLVLPGGQPGVSNIEGNLKMREIIKRFDKKGKFVAAICAAPIALDAAEIVRGEFTCYPSCEKAVRGGSYVSDRNVVINGRIITSRGPATAMEFALELVKILNGEQAYNEVKNGLLFVK</sequence>
<dbReference type="Gene3D" id="3.40.50.880">
    <property type="match status" value="1"/>
</dbReference>
<dbReference type="eggNOG" id="COG0693">
    <property type="taxonomic scope" value="Bacteria"/>
</dbReference>
<dbReference type="InterPro" id="IPR050325">
    <property type="entry name" value="Prot/Nucl_acid_deglycase"/>
</dbReference>
<evidence type="ECO:0000313" key="3">
    <source>
        <dbReference type="Proteomes" id="UP000011939"/>
    </source>
</evidence>
<accession>M5IHB9</accession>
<dbReference type="PANTHER" id="PTHR48094">
    <property type="entry name" value="PROTEIN/NUCLEIC ACID DEGLYCASE DJ-1-RELATED"/>
    <property type="match status" value="1"/>
</dbReference>
<name>M5IHB9_9BACT</name>
<comment type="caution">
    <text evidence="2">The sequence shown here is derived from an EMBL/GenBank/DDBJ whole genome shotgun (WGS) entry which is preliminary data.</text>
</comment>
<dbReference type="Proteomes" id="UP000011939">
    <property type="component" value="Unassembled WGS sequence"/>
</dbReference>
<dbReference type="OrthoDB" id="9792284at2"/>
<dbReference type="NCBIfam" id="TIGR01383">
    <property type="entry name" value="not_thiJ"/>
    <property type="match status" value="1"/>
</dbReference>
<evidence type="ECO:0000259" key="1">
    <source>
        <dbReference type="Pfam" id="PF01965"/>
    </source>
</evidence>
<dbReference type="SUPFAM" id="SSF52317">
    <property type="entry name" value="Class I glutamine amidotransferase-like"/>
    <property type="match status" value="1"/>
</dbReference>
<dbReference type="CDD" id="cd03135">
    <property type="entry name" value="GATase1_DJ-1"/>
    <property type="match status" value="1"/>
</dbReference>
<dbReference type="STRING" id="1244083.CSUNSWCD_1251"/>
<gene>
    <name evidence="2" type="ORF">CSUNSWCD_1251</name>
</gene>
<dbReference type="PATRIC" id="fig|1244083.3.peg.625"/>
<organism evidence="2 3">
    <name type="scientific">Campylobacter showae CSUNSWCD</name>
    <dbReference type="NCBI Taxonomy" id="1244083"/>
    <lineage>
        <taxon>Bacteria</taxon>
        <taxon>Pseudomonadati</taxon>
        <taxon>Campylobacterota</taxon>
        <taxon>Epsilonproteobacteria</taxon>
        <taxon>Campylobacterales</taxon>
        <taxon>Campylobacteraceae</taxon>
        <taxon>Campylobacter</taxon>
    </lineage>
</organism>
<dbReference type="PANTHER" id="PTHR48094:SF12">
    <property type="entry name" value="PARKINSON DISEASE PROTEIN 7 HOMOLOG"/>
    <property type="match status" value="1"/>
</dbReference>
<dbReference type="EMBL" id="AMZQ01000002">
    <property type="protein sequence ID" value="EKU11927.1"/>
    <property type="molecule type" value="Genomic_DNA"/>
</dbReference>
<reference evidence="2 3" key="1">
    <citation type="journal article" date="2013" name="Genome Announc.">
        <title>Genome Sequence of Campylobacter showae UNSWCD, Isolated from a Patient with Crohn's Disease.</title>
        <authorList>
            <person name="Tay A.P."/>
            <person name="Kaakoush N.O."/>
            <person name="Deshpande N.P."/>
            <person name="Chen Z."/>
            <person name="Mitchell H."/>
            <person name="Wilkins M.R."/>
        </authorList>
    </citation>
    <scope>NUCLEOTIDE SEQUENCE [LARGE SCALE GENOMIC DNA]</scope>
    <source>
        <strain evidence="2 3">CSUNSWCD</strain>
    </source>
</reference>
<dbReference type="Pfam" id="PF01965">
    <property type="entry name" value="DJ-1_PfpI"/>
    <property type="match status" value="1"/>
</dbReference>
<protein>
    <submittedName>
        <fullName evidence="2">ThiJ/PfpI family protein</fullName>
    </submittedName>
</protein>
<dbReference type="InterPro" id="IPR029062">
    <property type="entry name" value="Class_I_gatase-like"/>
</dbReference>
<dbReference type="InterPro" id="IPR006287">
    <property type="entry name" value="DJ-1"/>
</dbReference>
<feature type="domain" description="DJ-1/PfpI" evidence="1">
    <location>
        <begin position="2"/>
        <end position="163"/>
    </location>
</feature>